<dbReference type="Proteomes" id="UP000054166">
    <property type="component" value="Unassembled WGS sequence"/>
</dbReference>
<dbReference type="EMBL" id="KN833185">
    <property type="protein sequence ID" value="KIM71950.1"/>
    <property type="molecule type" value="Genomic_DNA"/>
</dbReference>
<dbReference type="GO" id="GO:0007052">
    <property type="term" value="P:mitotic spindle organization"/>
    <property type="evidence" value="ECO:0007669"/>
    <property type="project" value="TreeGrafter"/>
</dbReference>
<proteinExistence type="inferred from homology"/>
<dbReference type="InterPro" id="IPR037218">
    <property type="entry name" value="PTPA_sf"/>
</dbReference>
<dbReference type="GO" id="GO:0005737">
    <property type="term" value="C:cytoplasm"/>
    <property type="evidence" value="ECO:0007669"/>
    <property type="project" value="UniProtKB-SubCell"/>
</dbReference>
<dbReference type="GO" id="GO:0008160">
    <property type="term" value="F:protein tyrosine phosphatase activator activity"/>
    <property type="evidence" value="ECO:0007669"/>
    <property type="project" value="TreeGrafter"/>
</dbReference>
<dbReference type="InterPro" id="IPR004327">
    <property type="entry name" value="Phstyr_phstse_ac"/>
</dbReference>
<dbReference type="HOGENOM" id="CLU_870336_0_0_1"/>
<dbReference type="GO" id="GO:0005634">
    <property type="term" value="C:nucleus"/>
    <property type="evidence" value="ECO:0007669"/>
    <property type="project" value="TreeGrafter"/>
</dbReference>
<dbReference type="InParanoid" id="A0A0C3EH01"/>
<reference evidence="4 5" key="1">
    <citation type="submission" date="2014-04" db="EMBL/GenBank/DDBJ databases">
        <authorList>
            <consortium name="DOE Joint Genome Institute"/>
            <person name="Kuo A."/>
            <person name="Tarkka M."/>
            <person name="Buscot F."/>
            <person name="Kohler A."/>
            <person name="Nagy L.G."/>
            <person name="Floudas D."/>
            <person name="Copeland A."/>
            <person name="Barry K.W."/>
            <person name="Cichocki N."/>
            <person name="Veneault-Fourrey C."/>
            <person name="LaButti K."/>
            <person name="Lindquist E.A."/>
            <person name="Lipzen A."/>
            <person name="Lundell T."/>
            <person name="Morin E."/>
            <person name="Murat C."/>
            <person name="Sun H."/>
            <person name="Tunlid A."/>
            <person name="Henrissat B."/>
            <person name="Grigoriev I.V."/>
            <person name="Hibbett D.S."/>
            <person name="Martin F."/>
            <person name="Nordberg H.P."/>
            <person name="Cantor M.N."/>
            <person name="Hua S.X."/>
        </authorList>
    </citation>
    <scope>NUCLEOTIDE SEQUENCE [LARGE SCALE GENOMIC DNA]</scope>
    <source>
        <strain evidence="4 5">F 1598</strain>
    </source>
</reference>
<keyword evidence="2" id="KW-0413">Isomerase</keyword>
<dbReference type="Pfam" id="PF03095">
    <property type="entry name" value="PTPA"/>
    <property type="match status" value="1"/>
</dbReference>
<dbReference type="PANTHER" id="PTHR10012">
    <property type="entry name" value="SERINE/THREONINE-PROTEIN PHOSPHATASE 2A REGULATORY SUBUNIT B"/>
    <property type="match status" value="1"/>
</dbReference>
<feature type="compositionally biased region" description="Pro residues" evidence="3">
    <location>
        <begin position="280"/>
        <end position="292"/>
    </location>
</feature>
<keyword evidence="2" id="KW-0697">Rotamase</keyword>
<comment type="subcellular location">
    <subcellularLocation>
        <location evidence="2">Cytoplasm</location>
    </subcellularLocation>
</comment>
<feature type="region of interest" description="Disordered" evidence="3">
    <location>
        <begin position="280"/>
        <end position="320"/>
    </location>
</feature>
<organism evidence="4 5">
    <name type="scientific">Piloderma croceum (strain F 1598)</name>
    <dbReference type="NCBI Taxonomy" id="765440"/>
    <lineage>
        <taxon>Eukaryota</taxon>
        <taxon>Fungi</taxon>
        <taxon>Dikarya</taxon>
        <taxon>Basidiomycota</taxon>
        <taxon>Agaricomycotina</taxon>
        <taxon>Agaricomycetes</taxon>
        <taxon>Agaricomycetidae</taxon>
        <taxon>Atheliales</taxon>
        <taxon>Atheliaceae</taxon>
        <taxon>Piloderma</taxon>
    </lineage>
</organism>
<comment type="catalytic activity">
    <reaction evidence="2">
        <text>[protein]-peptidylproline (omega=180) = [protein]-peptidylproline (omega=0)</text>
        <dbReference type="Rhea" id="RHEA:16237"/>
        <dbReference type="Rhea" id="RHEA-COMP:10747"/>
        <dbReference type="Rhea" id="RHEA-COMP:10748"/>
        <dbReference type="ChEBI" id="CHEBI:83833"/>
        <dbReference type="ChEBI" id="CHEBI:83834"/>
        <dbReference type="EC" id="5.2.1.8"/>
    </reaction>
</comment>
<evidence type="ECO:0000256" key="3">
    <source>
        <dbReference type="SAM" id="MobiDB-lite"/>
    </source>
</evidence>
<evidence type="ECO:0000313" key="4">
    <source>
        <dbReference type="EMBL" id="KIM71950.1"/>
    </source>
</evidence>
<evidence type="ECO:0000256" key="2">
    <source>
        <dbReference type="RuleBase" id="RU361210"/>
    </source>
</evidence>
<dbReference type="EC" id="5.2.1.8" evidence="2"/>
<feature type="compositionally biased region" description="Pro residues" evidence="3">
    <location>
        <begin position="303"/>
        <end position="320"/>
    </location>
</feature>
<dbReference type="PANTHER" id="PTHR10012:SF0">
    <property type="entry name" value="SERINE_THREONINE-PROTEIN PHOSPHATASE 2A ACTIVATOR"/>
    <property type="match status" value="1"/>
</dbReference>
<evidence type="ECO:0000256" key="1">
    <source>
        <dbReference type="ARBA" id="ARBA00011019"/>
    </source>
</evidence>
<feature type="compositionally biased region" description="Low complexity" evidence="3">
    <location>
        <begin position="293"/>
        <end position="302"/>
    </location>
</feature>
<dbReference type="GO" id="GO:0000159">
    <property type="term" value="C:protein phosphatase type 2A complex"/>
    <property type="evidence" value="ECO:0007669"/>
    <property type="project" value="TreeGrafter"/>
</dbReference>
<keyword evidence="2" id="KW-0963">Cytoplasm</keyword>
<name>A0A0C3EH01_PILCF</name>
<comment type="function">
    <text evidence="2">PPIases accelerate the folding of proteins. It catalyzes the cis-trans isomerization of proline imidic peptide bonds in oligopeptides.</text>
</comment>
<protein>
    <recommendedName>
        <fullName evidence="2">Serine/threonine-protein phosphatase 2A activator</fullName>
        <ecNumber evidence="2">5.2.1.8</ecNumber>
    </recommendedName>
    <alternativeName>
        <fullName evidence="2">Phosphotyrosyl phosphatase activator</fullName>
    </alternativeName>
</protein>
<keyword evidence="5" id="KW-1185">Reference proteome</keyword>
<sequence length="320" mass="35874">MANSLRQIPLQDIPNLPLPAHKIRTDADVHTWKSTQGYKDYAAFVGMVNECVVGVYMPWDDGGEELEGAVTKILQLLDTLDAWIDDIPPQPTPQRFGNLAFRTWGKRLHDTLPSLIQSILPQHIPAQTKSLLIQHLSPYLLTSFGSFVRMDYGTGHELAFALFLCTLSLIRVFPFPLPAKSSPPSSSPEEEDLTKTRRLSRAIALLIYPRYLRLTWRLQDRYNLEPAGSHGVWGLDDSSFLGYIWGSGQLRGRFPFPFPFLTAFVPVIFIPLQPYIPEPKANLPPFPPPQTPQHPQHQSSSPLLPPTPTPTPTPPTPLPP</sequence>
<dbReference type="STRING" id="765440.A0A0C3EH01"/>
<feature type="non-terminal residue" evidence="4">
    <location>
        <position position="320"/>
    </location>
</feature>
<dbReference type="OrthoDB" id="16120at2759"/>
<evidence type="ECO:0000313" key="5">
    <source>
        <dbReference type="Proteomes" id="UP000054166"/>
    </source>
</evidence>
<dbReference type="AlphaFoldDB" id="A0A0C3EH01"/>
<dbReference type="SUPFAM" id="SSF140984">
    <property type="entry name" value="PTPA-like"/>
    <property type="match status" value="1"/>
</dbReference>
<comment type="similarity">
    <text evidence="1 2">Belongs to the PTPA-type PPIase family.</text>
</comment>
<accession>A0A0C3EH01</accession>
<dbReference type="GO" id="GO:0003755">
    <property type="term" value="F:peptidyl-prolyl cis-trans isomerase activity"/>
    <property type="evidence" value="ECO:0007669"/>
    <property type="project" value="UniProtKB-KW"/>
</dbReference>
<gene>
    <name evidence="4" type="ORF">PILCRDRAFT_747374</name>
</gene>
<reference evidence="5" key="2">
    <citation type="submission" date="2015-01" db="EMBL/GenBank/DDBJ databases">
        <title>Evolutionary Origins and Diversification of the Mycorrhizal Mutualists.</title>
        <authorList>
            <consortium name="DOE Joint Genome Institute"/>
            <consortium name="Mycorrhizal Genomics Consortium"/>
            <person name="Kohler A."/>
            <person name="Kuo A."/>
            <person name="Nagy L.G."/>
            <person name="Floudas D."/>
            <person name="Copeland A."/>
            <person name="Barry K.W."/>
            <person name="Cichocki N."/>
            <person name="Veneault-Fourrey C."/>
            <person name="LaButti K."/>
            <person name="Lindquist E.A."/>
            <person name="Lipzen A."/>
            <person name="Lundell T."/>
            <person name="Morin E."/>
            <person name="Murat C."/>
            <person name="Riley R."/>
            <person name="Ohm R."/>
            <person name="Sun H."/>
            <person name="Tunlid A."/>
            <person name="Henrissat B."/>
            <person name="Grigoriev I.V."/>
            <person name="Hibbett D.S."/>
            <person name="Martin F."/>
        </authorList>
    </citation>
    <scope>NUCLEOTIDE SEQUENCE [LARGE SCALE GENOMIC DNA]</scope>
    <source>
        <strain evidence="5">F 1598</strain>
    </source>
</reference>